<dbReference type="PANTHER" id="PTHR37477:SF1">
    <property type="entry name" value="COBALT-PRECORRIN-5A HYDROLASE"/>
    <property type="match status" value="1"/>
</dbReference>
<dbReference type="InterPro" id="IPR052553">
    <property type="entry name" value="CbiG_hydrolase"/>
</dbReference>
<name>A0ABS0D848_9NOCA</name>
<dbReference type="InterPro" id="IPR002750">
    <property type="entry name" value="CobE/GbiG_C"/>
</dbReference>
<gene>
    <name evidence="2" type="ORF">IU449_08865</name>
</gene>
<reference evidence="2 3" key="1">
    <citation type="submission" date="2020-10" db="EMBL/GenBank/DDBJ databases">
        <title>Identification of Nocardia species via Next-generation sequencing and recognition of intraspecies genetic diversity.</title>
        <authorList>
            <person name="Li P."/>
            <person name="Li P."/>
            <person name="Lu B."/>
        </authorList>
    </citation>
    <scope>NUCLEOTIDE SEQUENCE [LARGE SCALE GENOMIC DNA]</scope>
    <source>
        <strain evidence="2 3">BJ06-0143</strain>
    </source>
</reference>
<comment type="caution">
    <text evidence="2">The sequence shown here is derived from an EMBL/GenBank/DDBJ whole genome shotgun (WGS) entry which is preliminary data.</text>
</comment>
<dbReference type="SUPFAM" id="SSF159664">
    <property type="entry name" value="CobE/GbiG C-terminal domain-like"/>
    <property type="match status" value="1"/>
</dbReference>
<evidence type="ECO:0000313" key="2">
    <source>
        <dbReference type="EMBL" id="MBF6354651.1"/>
    </source>
</evidence>
<dbReference type="InterPro" id="IPR036518">
    <property type="entry name" value="CobE/GbiG_C_sf"/>
</dbReference>
<evidence type="ECO:0000313" key="3">
    <source>
        <dbReference type="Proteomes" id="UP000707731"/>
    </source>
</evidence>
<evidence type="ECO:0000259" key="1">
    <source>
        <dbReference type="Pfam" id="PF01890"/>
    </source>
</evidence>
<dbReference type="RefSeq" id="WP_195001381.1">
    <property type="nucleotide sequence ID" value="NZ_JADLQN010000001.1"/>
</dbReference>
<accession>A0ABS0D848</accession>
<dbReference type="Gene3D" id="3.30.420.180">
    <property type="entry name" value="CobE/GbiG C-terminal domain"/>
    <property type="match status" value="1"/>
</dbReference>
<dbReference type="PANTHER" id="PTHR37477">
    <property type="entry name" value="COBALT-PRECORRIN-5A HYDROLASE"/>
    <property type="match status" value="1"/>
</dbReference>
<proteinExistence type="predicted"/>
<keyword evidence="3" id="KW-1185">Reference proteome</keyword>
<dbReference type="Pfam" id="PF01890">
    <property type="entry name" value="CbiG_C"/>
    <property type="match status" value="1"/>
</dbReference>
<organism evidence="2 3">
    <name type="scientific">Nocardia higoensis</name>
    <dbReference type="NCBI Taxonomy" id="228599"/>
    <lineage>
        <taxon>Bacteria</taxon>
        <taxon>Bacillati</taxon>
        <taxon>Actinomycetota</taxon>
        <taxon>Actinomycetes</taxon>
        <taxon>Mycobacteriales</taxon>
        <taxon>Nocardiaceae</taxon>
        <taxon>Nocardia</taxon>
    </lineage>
</organism>
<dbReference type="Proteomes" id="UP000707731">
    <property type="component" value="Unassembled WGS sequence"/>
</dbReference>
<dbReference type="EMBL" id="JADLQN010000001">
    <property type="protein sequence ID" value="MBF6354651.1"/>
    <property type="molecule type" value="Genomic_DNA"/>
</dbReference>
<feature type="domain" description="CobE/GbiG C-terminal" evidence="1">
    <location>
        <begin position="21"/>
        <end position="133"/>
    </location>
</feature>
<sequence length="137" mass="14081">MRSPSNSHESPRRRRVSREPVVVGIGFRPGTGAGPILAAVRAVLADSDCCGLATLDRRGDEPGLVYAAGELRVPVLTFSSAELAAIAVPHPSERVDAATGTASVAEAAAVLAARGGALVREKTVYDGVTVAVARLPR</sequence>
<protein>
    <submittedName>
        <fullName evidence="2">Cobalamin biosynthesis protein</fullName>
    </submittedName>
</protein>